<protein>
    <submittedName>
        <fullName evidence="1">Uncharacterized protein</fullName>
    </submittedName>
</protein>
<evidence type="ECO:0000313" key="1">
    <source>
        <dbReference type="EMBL" id="ENN83773.1"/>
    </source>
</evidence>
<reference evidence="1 2" key="1">
    <citation type="journal article" date="2012" name="BMC Genomics">
        <title>Genomic basis of broad host range and environmental adaptability of Rhizobium tropici CIAT 899 and Rhizobium sp. PRF 81 which are used in inoculants for common bean (Phaseolus vulgaris L.).</title>
        <authorList>
            <person name="Ormeno-Orrillo E."/>
            <person name="Menna P."/>
            <person name="Almeida L.G."/>
            <person name="Ollero F.J."/>
            <person name="Nicolas M.F."/>
            <person name="Pains Rodrigues E."/>
            <person name="Shigueyoshi Nakatani A."/>
            <person name="Silva Batista J.S."/>
            <person name="Oliveira Chueire L.M."/>
            <person name="Souza R.C."/>
            <person name="Ribeiro Vasconcelos A.T."/>
            <person name="Megias M."/>
            <person name="Hungria M."/>
            <person name="Martinez-Romero E."/>
        </authorList>
    </citation>
    <scope>NUCLEOTIDE SEQUENCE [LARGE SCALE GENOMIC DNA]</scope>
    <source>
        <strain evidence="1 2">PRF 81</strain>
        <plasmid evidence="1">pPRF81a</plasmid>
    </source>
</reference>
<gene>
    <name evidence="1" type="ORF">RHSP_40886</name>
</gene>
<evidence type="ECO:0000313" key="2">
    <source>
        <dbReference type="Proteomes" id="UP000012429"/>
    </source>
</evidence>
<geneLocation type="plasmid" evidence="1">
    <name>pPRF81a</name>
</geneLocation>
<keyword evidence="1" id="KW-0614">Plasmid</keyword>
<organism evidence="1 2">
    <name type="scientific">Rhizobium freirei PRF 81</name>
    <dbReference type="NCBI Taxonomy" id="363754"/>
    <lineage>
        <taxon>Bacteria</taxon>
        <taxon>Pseudomonadati</taxon>
        <taxon>Pseudomonadota</taxon>
        <taxon>Alphaproteobacteria</taxon>
        <taxon>Hyphomicrobiales</taxon>
        <taxon>Rhizobiaceae</taxon>
        <taxon>Rhizobium/Agrobacterium group</taxon>
        <taxon>Rhizobium</taxon>
    </lineage>
</organism>
<dbReference type="Pfam" id="PF13289">
    <property type="entry name" value="SIR2_2"/>
    <property type="match status" value="1"/>
</dbReference>
<sequence>MHPIVAYRPILSPAMIFTPLGPDFPEDLINDLLEGDVVFLCGAGVSAPQLPNFQNLVEQVYARLGEERTPAEEYAFSVFRFEEALGALARRLVRADDVIDATAQILQIPAEPDIAHHAVILRLSRDQIGRPALVTTNFDTLFERSLMQSRSPEFAVDESAAGQDIPAPGSSRFHGIVHLHGRLADPQLGLPQTELVLTSAQYGEAYLRAGWAARFLFDLTRCRTLILVGYTASDAPVRYILNVLEGDRERFSDLRKVYALSSTNGNAETAAAPWRALAVEPLLFQPGEGDPYGPLWTSLGQLADLVENPDAWRRNTIARVAAVAVAEAIEHDRRALKWALSGRSDLFEHFVDHCADPDWFETVAVEMKAFGNRAMAWMLARWFARAWSDGRRFATAMKYVDQRLGSLSEALWGELDRNGPLNEVWNKAWHLLADSAADRLHSSVDDFQLRHRLNRPFITESDLGRLVEAIGPRLQIERSLRDEEPPEEPDKLADIARFSMEAERQNILGDVLTSPAGEAANVVRLLQRASERLVSVLRTARDADLIGESRDTTDWGVPSVTRHQQNAHRGGFVPLTELITSALPMAAQVAPAMVRRLVSGWAAEGFNLLTRLWMHGLTLPTLYSPDDALDSLVTSDDTAFWSFAQEFVAITRTQLAGASAEAVARLAERVMTEGPLRYAAEQDEQGDVDWQARARDREIWLRLTAIGEQVPLPDAAAALLEEIRTRRDYLARQIDDRDQFRGWTSGVRAVRGRTAQLVSAQPSERLSIADELDVSRDIEDREGWPEYCREDPVGALAALRARPLELALAPRWRTWLQIVPFRREEANEKTLTAIQHAIDLLDGGASPEFFATLSDPLASIVERANTLGLNVPNTWWDRLWPAAEAEPAPEWGDEWELYERVVNSTGGALAEALLQALNDQREGGQDSHVEDLARLDRMITSESYAGTMARGACVRYLGFVFSVSPQIVQDHLRPYMSAEDENGVRLRAVLVEYNSFTAEAETAFSDLILQGIRESRQKNVSAANAASHLVRAIVASFENPDVPRGITRQQARQALRSASSDIRTGALTIMASWLEEFDEPAREAAWLDLYGPAFAAIWPRDRAYLSNEVSKEIVALAAATGGAFAAAVATLLPYVSVFTDDWINLHDLTRDNYLLAAGHPNSALDLLWAACRPPCNGRSSDINPLLNAIMASSPGLAVDRRVHKLRLRAVNY</sequence>
<comment type="caution">
    <text evidence="1">The sequence shown here is derived from an EMBL/GenBank/DDBJ whole genome shotgun (WGS) entry which is preliminary data.</text>
</comment>
<keyword evidence="2" id="KW-1185">Reference proteome</keyword>
<name>N6U048_9HYPH</name>
<dbReference type="Proteomes" id="UP000012429">
    <property type="component" value="Unassembled WGS sequence"/>
</dbReference>
<dbReference type="SUPFAM" id="SSF52467">
    <property type="entry name" value="DHS-like NAD/FAD-binding domain"/>
    <property type="match status" value="1"/>
</dbReference>
<accession>N6U048</accession>
<dbReference type="PATRIC" id="fig|363754.4.peg.6676"/>
<proteinExistence type="predicted"/>
<dbReference type="Gene3D" id="3.40.50.1220">
    <property type="entry name" value="TPP-binding domain"/>
    <property type="match status" value="1"/>
</dbReference>
<dbReference type="EMBL" id="AQHN01000095">
    <property type="protein sequence ID" value="ENN83773.1"/>
    <property type="molecule type" value="Genomic_DNA"/>
</dbReference>
<dbReference type="AlphaFoldDB" id="N6U048"/>
<dbReference type="InterPro" id="IPR029035">
    <property type="entry name" value="DHS-like_NAD/FAD-binding_dom"/>
</dbReference>